<dbReference type="Proteomes" id="UP000035680">
    <property type="component" value="Unassembled WGS sequence"/>
</dbReference>
<keyword evidence="4" id="KW-1185">Reference proteome</keyword>
<keyword evidence="1" id="KW-0863">Zinc-finger</keyword>
<feature type="compositionally biased region" description="Polar residues" evidence="2">
    <location>
        <begin position="330"/>
        <end position="347"/>
    </location>
</feature>
<feature type="domain" description="C2H2-type" evidence="3">
    <location>
        <begin position="47"/>
        <end position="77"/>
    </location>
</feature>
<feature type="domain" description="C2H2-type" evidence="3">
    <location>
        <begin position="563"/>
        <end position="585"/>
    </location>
</feature>
<name>A0A0K0FNT1_STRVS</name>
<evidence type="ECO:0000256" key="2">
    <source>
        <dbReference type="SAM" id="MobiDB-lite"/>
    </source>
</evidence>
<reference evidence="4" key="1">
    <citation type="submission" date="2014-07" db="EMBL/GenBank/DDBJ databases">
        <authorList>
            <person name="Martin A.A"/>
            <person name="De Silva N."/>
        </authorList>
    </citation>
    <scope>NUCLEOTIDE SEQUENCE</scope>
</reference>
<reference evidence="5" key="2">
    <citation type="submission" date="2015-08" db="UniProtKB">
        <authorList>
            <consortium name="WormBaseParasite"/>
        </authorList>
    </citation>
    <scope>IDENTIFICATION</scope>
</reference>
<evidence type="ECO:0000259" key="3">
    <source>
        <dbReference type="PROSITE" id="PS50157"/>
    </source>
</evidence>
<feature type="compositionally biased region" description="Low complexity" evidence="2">
    <location>
        <begin position="264"/>
        <end position="279"/>
    </location>
</feature>
<keyword evidence="1" id="KW-0479">Metal-binding</keyword>
<feature type="compositionally biased region" description="Polar residues" evidence="2">
    <location>
        <begin position="251"/>
        <end position="263"/>
    </location>
</feature>
<evidence type="ECO:0000313" key="4">
    <source>
        <dbReference type="Proteomes" id="UP000035680"/>
    </source>
</evidence>
<accession>A0A0K0FNT1</accession>
<organism evidence="4 5">
    <name type="scientific">Strongyloides venezuelensis</name>
    <name type="common">Threadworm</name>
    <dbReference type="NCBI Taxonomy" id="75913"/>
    <lineage>
        <taxon>Eukaryota</taxon>
        <taxon>Metazoa</taxon>
        <taxon>Ecdysozoa</taxon>
        <taxon>Nematoda</taxon>
        <taxon>Chromadorea</taxon>
        <taxon>Rhabditida</taxon>
        <taxon>Tylenchina</taxon>
        <taxon>Panagrolaimomorpha</taxon>
        <taxon>Strongyloidoidea</taxon>
        <taxon>Strongyloididae</taxon>
        <taxon>Strongyloides</taxon>
    </lineage>
</organism>
<dbReference type="PROSITE" id="PS50157">
    <property type="entry name" value="ZINC_FINGER_C2H2_2"/>
    <property type="match status" value="2"/>
</dbReference>
<feature type="region of interest" description="Disordered" evidence="2">
    <location>
        <begin position="330"/>
        <end position="353"/>
    </location>
</feature>
<dbReference type="Gene3D" id="3.30.160.60">
    <property type="entry name" value="Classic Zinc Finger"/>
    <property type="match status" value="1"/>
</dbReference>
<dbReference type="PROSITE" id="PS00028">
    <property type="entry name" value="ZINC_FINGER_C2H2_1"/>
    <property type="match status" value="1"/>
</dbReference>
<feature type="region of interest" description="Disordered" evidence="2">
    <location>
        <begin position="237"/>
        <end position="298"/>
    </location>
</feature>
<evidence type="ECO:0000313" key="5">
    <source>
        <dbReference type="WBParaSite" id="SVE_1078200.2"/>
    </source>
</evidence>
<feature type="compositionally biased region" description="Polar residues" evidence="2">
    <location>
        <begin position="375"/>
        <end position="398"/>
    </location>
</feature>
<dbReference type="AlphaFoldDB" id="A0A0K0FNT1"/>
<protein>
    <submittedName>
        <fullName evidence="5">C2H2-type domain-containing protein</fullName>
    </submittedName>
</protein>
<dbReference type="WBParaSite" id="SVE_1078200.2">
    <property type="protein sequence ID" value="SVE_1078200.2"/>
    <property type="gene ID" value="SVE_1078200"/>
</dbReference>
<evidence type="ECO:0000256" key="1">
    <source>
        <dbReference type="PROSITE-ProRule" id="PRU00042"/>
    </source>
</evidence>
<proteinExistence type="predicted"/>
<dbReference type="InterPro" id="IPR013087">
    <property type="entry name" value="Znf_C2H2_type"/>
</dbReference>
<sequence>MTVIRCPPSDYEYTIKYQDKTYHGEYKKIQNAVRQVGISSPIMHYPYICQEEGCGIRFMFHADITEHYMLHHNILNPKIEFKKLNFPTHRYPSETRKNDGFYTINELMSFSEDDFKKHNVFFNRKSKSTTVIESSCPLKKKKSGPGIEKIEHLLNDFASVYDVPCIDDKSDILSDLGKNEYLESVKEVPKKDKNMDNVKIGGENNEGTMVIDLTKAPEDGDSDDGIEYLGDYSSIKNSDTRSCVSDHSEQHTSTPGTSSPYIKSSQQSRQSLSSSLNNLGAPDQPSRTAPTLPIRFSPGIQMKNTSIERQIPPKITTGVGRSGSPKKHFSNINKSNNLLPGHINSSSKPKDEKDVLRKVTQILHENVPKRLSGPSKCNNVDETNNPSNFNTLKNHNPKQTTAISRPYQKTNNQDHQSQDKICSVSSTNIVAKSNGIPKRVDKLYYCMFSDDCNFFTRYRINYEKHMSDHAIITFLFRCNSCPLVFQTENVFIEHKTKYCIKSVGNVRPKFSPDVSRHQEFINLANYYDLIMCRYSDICSFVCNKKEELRYHIQQIHEHDQVLYKCSKCEAQFKNKVSLAVHSRNYCWKTMEMQIAEGKLMTCNAECCDFSSYSIPEWHIHMASHLYTGDQTPYECGKCYTFLATKTAQVEHEKYFCPLIKPKLIDLPNRHHF</sequence>
<dbReference type="GO" id="GO:0008270">
    <property type="term" value="F:zinc ion binding"/>
    <property type="evidence" value="ECO:0007669"/>
    <property type="project" value="UniProtKB-KW"/>
</dbReference>
<keyword evidence="1" id="KW-0862">Zinc</keyword>
<dbReference type="STRING" id="75913.A0A0K0FNT1"/>
<dbReference type="SMART" id="SM00355">
    <property type="entry name" value="ZnF_C2H2"/>
    <property type="match status" value="6"/>
</dbReference>
<feature type="region of interest" description="Disordered" evidence="2">
    <location>
        <begin position="365"/>
        <end position="398"/>
    </location>
</feature>